<name>A0ABT7FD87_9RHOB</name>
<dbReference type="CDD" id="cd00093">
    <property type="entry name" value="HTH_XRE"/>
    <property type="match status" value="1"/>
</dbReference>
<evidence type="ECO:0000313" key="4">
    <source>
        <dbReference type="Proteomes" id="UP001227126"/>
    </source>
</evidence>
<dbReference type="InterPro" id="IPR050807">
    <property type="entry name" value="TransReg_Diox_bact_type"/>
</dbReference>
<dbReference type="PANTHER" id="PTHR46797">
    <property type="entry name" value="HTH-TYPE TRANSCRIPTIONAL REGULATOR"/>
    <property type="match status" value="1"/>
</dbReference>
<dbReference type="InterPro" id="IPR001387">
    <property type="entry name" value="Cro/C1-type_HTH"/>
</dbReference>
<dbReference type="Proteomes" id="UP001227126">
    <property type="component" value="Unassembled WGS sequence"/>
</dbReference>
<reference evidence="3 4" key="1">
    <citation type="submission" date="2023-05" db="EMBL/GenBank/DDBJ databases">
        <title>Sedimentitalea sp. nov. JM2-8.</title>
        <authorList>
            <person name="Huang J."/>
        </authorList>
    </citation>
    <scope>NUCLEOTIDE SEQUENCE [LARGE SCALE GENOMIC DNA]</scope>
    <source>
        <strain evidence="3 4">JM2-8</strain>
    </source>
</reference>
<dbReference type="PANTHER" id="PTHR46797:SF1">
    <property type="entry name" value="METHYLPHOSPHONATE SYNTHASE"/>
    <property type="match status" value="1"/>
</dbReference>
<dbReference type="Pfam" id="PF01381">
    <property type="entry name" value="HTH_3"/>
    <property type="match status" value="1"/>
</dbReference>
<evidence type="ECO:0000259" key="2">
    <source>
        <dbReference type="PROSITE" id="PS50943"/>
    </source>
</evidence>
<dbReference type="PROSITE" id="PS50943">
    <property type="entry name" value="HTH_CROC1"/>
    <property type="match status" value="1"/>
</dbReference>
<keyword evidence="1" id="KW-0238">DNA-binding</keyword>
<dbReference type="Gene3D" id="1.10.260.40">
    <property type="entry name" value="lambda repressor-like DNA-binding domains"/>
    <property type="match status" value="1"/>
</dbReference>
<dbReference type="InterPro" id="IPR010982">
    <property type="entry name" value="Lambda_DNA-bd_dom_sf"/>
</dbReference>
<organism evidence="3 4">
    <name type="scientific">Sedimentitalea xiamensis</name>
    <dbReference type="NCBI Taxonomy" id="3050037"/>
    <lineage>
        <taxon>Bacteria</taxon>
        <taxon>Pseudomonadati</taxon>
        <taxon>Pseudomonadota</taxon>
        <taxon>Alphaproteobacteria</taxon>
        <taxon>Rhodobacterales</taxon>
        <taxon>Paracoccaceae</taxon>
        <taxon>Sedimentitalea</taxon>
    </lineage>
</organism>
<evidence type="ECO:0000256" key="1">
    <source>
        <dbReference type="ARBA" id="ARBA00023125"/>
    </source>
</evidence>
<dbReference type="EMBL" id="JASNJE010000006">
    <property type="protein sequence ID" value="MDK3072920.1"/>
    <property type="molecule type" value="Genomic_DNA"/>
</dbReference>
<sequence>MNMVDVVVGQRIRACRLAANMSQADLGSAVGVRFQQVQKYETGSNRVSASRLWAIADALNVDVTHFFDGIEQGTDDGTGDAPVLLDKLTYLSDPDVVQMVEAYSSLPGEQKRAVLAFIRSMADTDTKPRLKVPS</sequence>
<keyword evidence="4" id="KW-1185">Reference proteome</keyword>
<dbReference type="SMART" id="SM00530">
    <property type="entry name" value="HTH_XRE"/>
    <property type="match status" value="1"/>
</dbReference>
<dbReference type="SUPFAM" id="SSF47413">
    <property type="entry name" value="lambda repressor-like DNA-binding domains"/>
    <property type="match status" value="1"/>
</dbReference>
<proteinExistence type="predicted"/>
<accession>A0ABT7FD87</accession>
<dbReference type="RefSeq" id="WP_284484861.1">
    <property type="nucleotide sequence ID" value="NZ_JASNJE010000006.1"/>
</dbReference>
<evidence type="ECO:0000313" key="3">
    <source>
        <dbReference type="EMBL" id="MDK3072920.1"/>
    </source>
</evidence>
<gene>
    <name evidence="3" type="ORF">QO034_07340</name>
</gene>
<comment type="caution">
    <text evidence="3">The sequence shown here is derived from an EMBL/GenBank/DDBJ whole genome shotgun (WGS) entry which is preliminary data.</text>
</comment>
<feature type="domain" description="HTH cro/C1-type" evidence="2">
    <location>
        <begin position="12"/>
        <end position="66"/>
    </location>
</feature>
<protein>
    <submittedName>
        <fullName evidence="3">Helix-turn-helix domain-containing protein</fullName>
    </submittedName>
</protein>